<dbReference type="InterPro" id="IPR000917">
    <property type="entry name" value="Sulfatase_N"/>
</dbReference>
<dbReference type="Pfam" id="PF00884">
    <property type="entry name" value="Sulfatase"/>
    <property type="match status" value="1"/>
</dbReference>
<evidence type="ECO:0000256" key="4">
    <source>
        <dbReference type="ARBA" id="ARBA00022837"/>
    </source>
</evidence>
<comment type="caution">
    <text evidence="6">The sequence shown here is derived from an EMBL/GenBank/DDBJ whole genome shotgun (WGS) entry which is preliminary data.</text>
</comment>
<dbReference type="Gene3D" id="3.40.720.10">
    <property type="entry name" value="Alkaline Phosphatase, subunit A"/>
    <property type="match status" value="1"/>
</dbReference>
<dbReference type="SUPFAM" id="SSF53649">
    <property type="entry name" value="Alkaline phosphatase-like"/>
    <property type="match status" value="1"/>
</dbReference>
<dbReference type="GO" id="GO:0004065">
    <property type="term" value="F:arylsulfatase activity"/>
    <property type="evidence" value="ECO:0007669"/>
    <property type="project" value="TreeGrafter"/>
</dbReference>
<dbReference type="GO" id="GO:0046872">
    <property type="term" value="F:metal ion binding"/>
    <property type="evidence" value="ECO:0007669"/>
    <property type="project" value="UniProtKB-KW"/>
</dbReference>
<dbReference type="InterPro" id="IPR024607">
    <property type="entry name" value="Sulfatase_CS"/>
</dbReference>
<keyword evidence="7" id="KW-1185">Reference proteome</keyword>
<dbReference type="InterPro" id="IPR050738">
    <property type="entry name" value="Sulfatase"/>
</dbReference>
<dbReference type="PANTHER" id="PTHR42693:SF53">
    <property type="entry name" value="ENDO-4-O-SULFATASE"/>
    <property type="match status" value="1"/>
</dbReference>
<feature type="domain" description="Sulfatase N-terminal" evidence="5">
    <location>
        <begin position="39"/>
        <end position="348"/>
    </location>
</feature>
<evidence type="ECO:0000313" key="6">
    <source>
        <dbReference type="EMBL" id="PQJ30721.1"/>
    </source>
</evidence>
<dbReference type="PROSITE" id="PS51257">
    <property type="entry name" value="PROKAR_LIPOPROTEIN"/>
    <property type="match status" value="1"/>
</dbReference>
<evidence type="ECO:0000313" key="7">
    <source>
        <dbReference type="Proteomes" id="UP000239747"/>
    </source>
</evidence>
<dbReference type="CDD" id="cd16027">
    <property type="entry name" value="SGSH"/>
    <property type="match status" value="1"/>
</dbReference>
<sequence length="581" mass="66686">MKLFQAILFLPILFLACQSKDSSTSKVEDATTFELPERPNILWLVTEDMGAYIPPFGDSTIVTPHLSKLAAEGVVYPNLYSTSGVCAPSRAAIVTGMYPSSIGANHMRTNSFTKERGLPAYEAVPPAEVKMISELLRKAGYYCTNNYKTDYQFKAPVTAWDESSPYAHWKNRGDGQPFFSVINFTTTHESGLFEPYGFREIETRHYHSGDRNYNWKNKGASHANNKSSESQTTVHISKDTKFKIPPYLVDNDVTQRDMWKLYNNIAEMDQQVGAVLKQLEEDGLLENTIIFFYGDHGGPLPREKRLIYDAGLNTPMIIRFPNKMKEGTKNNELISFVDFAPTLLSLIGEKPKSYMQGKAFLGSYKTDERKYIHAAADRFDTKTDVIRAVRDQRFKYIRNYKPDQGYYLPISYRERIPAMQELLRLRDEGKLNEIQKQWFRDTKPREELFDCKVDPFELNNLIDDPNYQSKLKELRGEMDRWLEAINDNPDLSEKELINKLWRNNSSQPVTAEPVINVNDNKVTLSCNTEGASIGYKVIYDQTNIPLQWNVYINPISLPEGARLKVQAHRIGYNPSKIIDFK</sequence>
<evidence type="ECO:0000256" key="2">
    <source>
        <dbReference type="ARBA" id="ARBA00022723"/>
    </source>
</evidence>
<dbReference type="AlphaFoldDB" id="A0A2S7U836"/>
<evidence type="ECO:0000259" key="5">
    <source>
        <dbReference type="Pfam" id="PF00884"/>
    </source>
</evidence>
<keyword evidence="4" id="KW-0106">Calcium</keyword>
<name>A0A2S7U836_9FLAO</name>
<protein>
    <submittedName>
        <fullName evidence="6">Sulfatase</fullName>
    </submittedName>
</protein>
<evidence type="ECO:0000256" key="3">
    <source>
        <dbReference type="ARBA" id="ARBA00022801"/>
    </source>
</evidence>
<dbReference type="InterPro" id="IPR017850">
    <property type="entry name" value="Alkaline_phosphatase_core_sf"/>
</dbReference>
<organism evidence="6 7">
    <name type="scientific">Nonlabens arenilitoris</name>
    <dbReference type="NCBI Taxonomy" id="1217969"/>
    <lineage>
        <taxon>Bacteria</taxon>
        <taxon>Pseudomonadati</taxon>
        <taxon>Bacteroidota</taxon>
        <taxon>Flavobacteriia</taxon>
        <taxon>Flavobacteriales</taxon>
        <taxon>Flavobacteriaceae</taxon>
        <taxon>Nonlabens</taxon>
    </lineage>
</organism>
<dbReference type="PANTHER" id="PTHR42693">
    <property type="entry name" value="ARYLSULFATASE FAMILY MEMBER"/>
    <property type="match status" value="1"/>
</dbReference>
<gene>
    <name evidence="6" type="ORF">BST92_01705</name>
</gene>
<dbReference type="RefSeq" id="WP_105069899.1">
    <property type="nucleotide sequence ID" value="NZ_MTPW01000001.1"/>
</dbReference>
<dbReference type="OrthoDB" id="9789742at2"/>
<comment type="similarity">
    <text evidence="1">Belongs to the sulfatase family.</text>
</comment>
<dbReference type="Proteomes" id="UP000239747">
    <property type="component" value="Unassembled WGS sequence"/>
</dbReference>
<reference evidence="6 7" key="1">
    <citation type="submission" date="2017-01" db="EMBL/GenBank/DDBJ databases">
        <title>Trade-off between light-utilization and light-protection in marine flavobacteria.</title>
        <authorList>
            <person name="Kumagai Y."/>
            <person name="Yoshizawa S."/>
            <person name="Kogure K."/>
            <person name="Iwasaki W."/>
        </authorList>
    </citation>
    <scope>NUCLEOTIDE SEQUENCE [LARGE SCALE GENOMIC DNA]</scope>
    <source>
        <strain evidence="6 7">KCTC 32109</strain>
    </source>
</reference>
<keyword evidence="2" id="KW-0479">Metal-binding</keyword>
<dbReference type="EMBL" id="MTPW01000001">
    <property type="protein sequence ID" value="PQJ30721.1"/>
    <property type="molecule type" value="Genomic_DNA"/>
</dbReference>
<dbReference type="PROSITE" id="PS00523">
    <property type="entry name" value="SULFATASE_1"/>
    <property type="match status" value="1"/>
</dbReference>
<proteinExistence type="inferred from homology"/>
<accession>A0A2S7U836</accession>
<keyword evidence="3" id="KW-0378">Hydrolase</keyword>
<evidence type="ECO:0000256" key="1">
    <source>
        <dbReference type="ARBA" id="ARBA00008779"/>
    </source>
</evidence>